<name>C6JS78_SORBI</name>
<evidence type="ECO:0000313" key="1">
    <source>
        <dbReference type="EMBL" id="EES20138.1"/>
    </source>
</evidence>
<reference evidence="1" key="1">
    <citation type="journal article" date="2009" name="Nature">
        <title>The Sorghum bicolor genome and the diversification of grasses.</title>
        <authorList>
            <person name="Paterson A.H."/>
            <person name="Bowers J.E."/>
            <person name="Bruggmann R."/>
            <person name="Dubchak I."/>
            <person name="Grimwood J."/>
            <person name="Gundlach H."/>
            <person name="Haberer G."/>
            <person name="Hellsten U."/>
            <person name="Mitros T."/>
            <person name="Poliakov A."/>
            <person name="Schmutz J."/>
            <person name="Spannagl M."/>
            <person name="Tang H."/>
            <person name="Wang X."/>
            <person name="Wicker T."/>
            <person name="Bharti A.K."/>
            <person name="Chapman J."/>
            <person name="Feltus F.A."/>
            <person name="Gowik U."/>
            <person name="Grigoriev I.V."/>
            <person name="Lyons E."/>
            <person name="Maher C.A."/>
            <person name="Martis M."/>
            <person name="Narechania A."/>
            <person name="Otillar R.P."/>
            <person name="Penning B.W."/>
            <person name="Salamov A.A."/>
            <person name="Wang Y."/>
            <person name="Zhang L."/>
            <person name="Carpita N.C."/>
            <person name="Freeling M."/>
            <person name="Gingle A.R."/>
            <person name="Hash C.T."/>
            <person name="Keller B."/>
            <person name="Klein P."/>
            <person name="Kresovich S."/>
            <person name="McCann M.C."/>
            <person name="Ming R."/>
            <person name="Peterson D.G."/>
            <person name="Mehboob-ur-Rahman"/>
            <person name="Ware D."/>
            <person name="Westhoff P."/>
            <person name="Mayer K.F."/>
            <person name="Messing J."/>
            <person name="Rokhsar D.S."/>
        </authorList>
    </citation>
    <scope>NUCLEOTIDE SEQUENCE [LARGE SCALE GENOMIC DNA]</scope>
</reference>
<organism evidence="1">
    <name type="scientific">Sorghum bicolor</name>
    <name type="common">Sorghum</name>
    <name type="synonym">Sorghum vulgare</name>
    <dbReference type="NCBI Taxonomy" id="4558"/>
    <lineage>
        <taxon>Eukaryota</taxon>
        <taxon>Viridiplantae</taxon>
        <taxon>Streptophyta</taxon>
        <taxon>Embryophyta</taxon>
        <taxon>Tracheophyta</taxon>
        <taxon>Spermatophyta</taxon>
        <taxon>Magnoliopsida</taxon>
        <taxon>Liliopsida</taxon>
        <taxon>Poales</taxon>
        <taxon>Poaceae</taxon>
        <taxon>PACMAD clade</taxon>
        <taxon>Panicoideae</taxon>
        <taxon>Andropogonodae</taxon>
        <taxon>Andropogoneae</taxon>
        <taxon>Sorghinae</taxon>
        <taxon>Sorghum</taxon>
    </lineage>
</organism>
<gene>
    <name evidence="1" type="primary">Sb0111s002020</name>
    <name evidence="1" type="ORF">SORBIDRAFT_0111s002020</name>
</gene>
<dbReference type="AlphaFoldDB" id="C6JS78"/>
<dbReference type="HOGENOM" id="CLU_2201768_0_0_1"/>
<accession>C6JS78</accession>
<dbReference type="EMBL" id="GL002705">
    <property type="protein sequence ID" value="EES20138.1"/>
    <property type="molecule type" value="Genomic_DNA"/>
</dbReference>
<proteinExistence type="predicted"/>
<sequence>MPTWKSFVHDYYSVERFRAAYRGIVPPMTDKSQWPQVDPGFKLLAPQLKPGLGKRKYTTKTSEEPCASKQCEQCGEVEHREKGCTLHCPKKRKRCQAEEGWKAEYDAN</sequence>
<protein>
    <submittedName>
        <fullName evidence="1">Uncharacterized protein</fullName>
    </submittedName>
</protein>